<dbReference type="PANTHER" id="PTHR30154">
    <property type="entry name" value="LEUCINE-RESPONSIVE REGULATORY PROTEIN"/>
    <property type="match status" value="1"/>
</dbReference>
<dbReference type="CDD" id="cd00090">
    <property type="entry name" value="HTH_ARSR"/>
    <property type="match status" value="1"/>
</dbReference>
<dbReference type="SMART" id="SM00344">
    <property type="entry name" value="HTH_ASNC"/>
    <property type="match status" value="1"/>
</dbReference>
<dbReference type="Gene3D" id="3.30.70.920">
    <property type="match status" value="1"/>
</dbReference>
<dbReference type="InterPro" id="IPR011991">
    <property type="entry name" value="ArsR-like_HTH"/>
</dbReference>
<keyword evidence="2" id="KW-0238">DNA-binding</keyword>
<dbReference type="InterPro" id="IPR000485">
    <property type="entry name" value="AsnC-type_HTH_dom"/>
</dbReference>
<dbReference type="EMBL" id="WNKV01000002">
    <property type="protein sequence ID" value="MTW15293.1"/>
    <property type="molecule type" value="Genomic_DNA"/>
</dbReference>
<dbReference type="GO" id="GO:0005829">
    <property type="term" value="C:cytosol"/>
    <property type="evidence" value="ECO:0007669"/>
    <property type="project" value="TreeGrafter"/>
</dbReference>
<dbReference type="PANTHER" id="PTHR30154:SF17">
    <property type="entry name" value="DNA-BINDING TRANSCRIPTIONAL ACTIVATOR DECR"/>
    <property type="match status" value="1"/>
</dbReference>
<evidence type="ECO:0000313" key="4">
    <source>
        <dbReference type="EMBL" id="MTW15293.1"/>
    </source>
</evidence>
<evidence type="ECO:0000313" key="5">
    <source>
        <dbReference type="Proteomes" id="UP000438991"/>
    </source>
</evidence>
<dbReference type="InterPro" id="IPR019887">
    <property type="entry name" value="Tscrpt_reg_AsnC/Lrp_C"/>
</dbReference>
<evidence type="ECO:0000256" key="2">
    <source>
        <dbReference type="ARBA" id="ARBA00023125"/>
    </source>
</evidence>
<dbReference type="PRINTS" id="PR00033">
    <property type="entry name" value="HTHASNC"/>
</dbReference>
<dbReference type="GO" id="GO:0006355">
    <property type="term" value="P:regulation of DNA-templated transcription"/>
    <property type="evidence" value="ECO:0007669"/>
    <property type="project" value="UniProtKB-ARBA"/>
</dbReference>
<reference evidence="4 5" key="1">
    <citation type="submission" date="2019-11" db="EMBL/GenBank/DDBJ databases">
        <title>Whole-genome sequence of Rhodoplanes serenus DSM 18633, type strain.</title>
        <authorList>
            <person name="Kyndt J.A."/>
            <person name="Meyer T.E."/>
        </authorList>
    </citation>
    <scope>NUCLEOTIDE SEQUENCE [LARGE SCALE GENOMIC DNA]</scope>
    <source>
        <strain evidence="4 5">DSM 18633</strain>
    </source>
</reference>
<dbReference type="InterPro" id="IPR019885">
    <property type="entry name" value="Tscrpt_reg_HTH_AsnC-type_CS"/>
</dbReference>
<name>A0A327KAZ8_9BRAD</name>
<keyword evidence="3" id="KW-0804">Transcription</keyword>
<dbReference type="Pfam" id="PF01037">
    <property type="entry name" value="AsnC_trans_reg"/>
    <property type="match status" value="1"/>
</dbReference>
<dbReference type="SUPFAM" id="SSF54909">
    <property type="entry name" value="Dimeric alpha+beta barrel"/>
    <property type="match status" value="1"/>
</dbReference>
<dbReference type="PROSITE" id="PS50956">
    <property type="entry name" value="HTH_ASNC_2"/>
    <property type="match status" value="1"/>
</dbReference>
<comment type="caution">
    <text evidence="4">The sequence shown here is derived from an EMBL/GenBank/DDBJ whole genome shotgun (WGS) entry which is preliminary data.</text>
</comment>
<accession>A0A327KAZ8</accession>
<dbReference type="PROSITE" id="PS00519">
    <property type="entry name" value="HTH_ASNC_1"/>
    <property type="match status" value="1"/>
</dbReference>
<dbReference type="SUPFAM" id="SSF46785">
    <property type="entry name" value="Winged helix' DNA-binding domain"/>
    <property type="match status" value="1"/>
</dbReference>
<protein>
    <submittedName>
        <fullName evidence="4">Winged helix-turn-helix transcriptional regulator</fullName>
    </submittedName>
</protein>
<dbReference type="RefSeq" id="WP_111384003.1">
    <property type="nucleotide sequence ID" value="NZ_NPEW01000022.1"/>
</dbReference>
<proteinExistence type="predicted"/>
<dbReference type="InterPro" id="IPR036388">
    <property type="entry name" value="WH-like_DNA-bd_sf"/>
</dbReference>
<dbReference type="InterPro" id="IPR011008">
    <property type="entry name" value="Dimeric_a/b-barrel"/>
</dbReference>
<organism evidence="4 5">
    <name type="scientific">Rhodoplanes serenus</name>
    <dbReference type="NCBI Taxonomy" id="200615"/>
    <lineage>
        <taxon>Bacteria</taxon>
        <taxon>Pseudomonadati</taxon>
        <taxon>Pseudomonadota</taxon>
        <taxon>Alphaproteobacteria</taxon>
        <taxon>Hyphomicrobiales</taxon>
        <taxon>Nitrobacteraceae</taxon>
        <taxon>Rhodoplanes</taxon>
    </lineage>
</organism>
<dbReference type="InterPro" id="IPR019888">
    <property type="entry name" value="Tscrpt_reg_AsnC-like"/>
</dbReference>
<dbReference type="Proteomes" id="UP000438991">
    <property type="component" value="Unassembled WGS sequence"/>
</dbReference>
<dbReference type="GO" id="GO:0043200">
    <property type="term" value="P:response to amino acid"/>
    <property type="evidence" value="ECO:0007669"/>
    <property type="project" value="TreeGrafter"/>
</dbReference>
<evidence type="ECO:0000256" key="1">
    <source>
        <dbReference type="ARBA" id="ARBA00023015"/>
    </source>
</evidence>
<evidence type="ECO:0000256" key="3">
    <source>
        <dbReference type="ARBA" id="ARBA00023163"/>
    </source>
</evidence>
<keyword evidence="1" id="KW-0805">Transcription regulation</keyword>
<dbReference type="AlphaFoldDB" id="A0A327KAZ8"/>
<dbReference type="InterPro" id="IPR036390">
    <property type="entry name" value="WH_DNA-bd_sf"/>
</dbReference>
<dbReference type="Gene3D" id="1.10.10.10">
    <property type="entry name" value="Winged helix-like DNA-binding domain superfamily/Winged helix DNA-binding domain"/>
    <property type="match status" value="1"/>
</dbReference>
<dbReference type="Pfam" id="PF13412">
    <property type="entry name" value="HTH_24"/>
    <property type="match status" value="1"/>
</dbReference>
<sequence>MDRIDQKILDLLQADATLAIAAIAEKVGLSVAPCWRRIKKLEDEGVICRRVALVDRRKVNVPMTLFVSVRTTRHAIEWVEHFRKVIADVPEIVEVWRLTGDIDYLLRIVVPDIDAYDAVYKRLIERVELADVSSAIAMEELKYTTAVPTGYIKPSRG</sequence>
<dbReference type="GO" id="GO:0043565">
    <property type="term" value="F:sequence-specific DNA binding"/>
    <property type="evidence" value="ECO:0007669"/>
    <property type="project" value="InterPro"/>
</dbReference>
<gene>
    <name evidence="4" type="ORF">GJ689_03615</name>
</gene>